<dbReference type="SUPFAM" id="SSF55781">
    <property type="entry name" value="GAF domain-like"/>
    <property type="match status" value="1"/>
</dbReference>
<dbReference type="Pfam" id="PF13185">
    <property type="entry name" value="GAF_2"/>
    <property type="match status" value="1"/>
</dbReference>
<feature type="domain" description="ANTAR" evidence="5">
    <location>
        <begin position="174"/>
        <end position="235"/>
    </location>
</feature>
<dbReference type="Gene3D" id="1.10.10.10">
    <property type="entry name" value="Winged helix-like DNA-binding domain superfamily/Winged helix DNA-binding domain"/>
    <property type="match status" value="1"/>
</dbReference>
<evidence type="ECO:0000313" key="6">
    <source>
        <dbReference type="EMBL" id="CAB4575182.1"/>
    </source>
</evidence>
<keyword evidence="2" id="KW-0418">Kinase</keyword>
<dbReference type="Pfam" id="PF03861">
    <property type="entry name" value="ANTAR"/>
    <property type="match status" value="1"/>
</dbReference>
<dbReference type="InterPro" id="IPR011006">
    <property type="entry name" value="CheY-like_superfamily"/>
</dbReference>
<dbReference type="AlphaFoldDB" id="A0A6J6EFQ5"/>
<dbReference type="Gene3D" id="3.30.450.40">
    <property type="match status" value="1"/>
</dbReference>
<keyword evidence="4" id="KW-0804">Transcription</keyword>
<name>A0A6J6EFQ5_9ZZZZ</name>
<dbReference type="EMBL" id="CAEZTG010000150">
    <property type="protein sequence ID" value="CAB4575182.1"/>
    <property type="molecule type" value="Genomic_DNA"/>
</dbReference>
<evidence type="ECO:0000313" key="7">
    <source>
        <dbReference type="EMBL" id="CAB4579735.1"/>
    </source>
</evidence>
<evidence type="ECO:0000259" key="5">
    <source>
        <dbReference type="PROSITE" id="PS50921"/>
    </source>
</evidence>
<dbReference type="EMBL" id="CAEZTR010000061">
    <property type="protein sequence ID" value="CAB4579735.1"/>
    <property type="molecule type" value="Genomic_DNA"/>
</dbReference>
<organism evidence="6">
    <name type="scientific">freshwater metagenome</name>
    <dbReference type="NCBI Taxonomy" id="449393"/>
    <lineage>
        <taxon>unclassified sequences</taxon>
        <taxon>metagenomes</taxon>
        <taxon>ecological metagenomes</taxon>
    </lineage>
</organism>
<dbReference type="PROSITE" id="PS50921">
    <property type="entry name" value="ANTAR"/>
    <property type="match status" value="1"/>
</dbReference>
<dbReference type="InterPro" id="IPR029016">
    <property type="entry name" value="GAF-like_dom_sf"/>
</dbReference>
<evidence type="ECO:0000256" key="1">
    <source>
        <dbReference type="ARBA" id="ARBA00022679"/>
    </source>
</evidence>
<dbReference type="GO" id="GO:0016301">
    <property type="term" value="F:kinase activity"/>
    <property type="evidence" value="ECO:0007669"/>
    <property type="project" value="UniProtKB-KW"/>
</dbReference>
<dbReference type="InterPro" id="IPR012074">
    <property type="entry name" value="GAF_ANTAR"/>
</dbReference>
<proteinExistence type="predicted"/>
<dbReference type="PIRSF" id="PIRSF036625">
    <property type="entry name" value="GAF_ANTAR"/>
    <property type="match status" value="1"/>
</dbReference>
<sequence length="252" mass="27108">MTKSTETVFELPDASQLAAAFVDLARSVNDGKDMVEVFSMLAERCVTVLSVEACGILVIDPLGELEVIGSSNHSAHLLDLFQVQNFEGPCLQCCNTGEAVIDTELSATGPWPGFAAEAREQGYLAVYAVPLAARGVVVGALNLFAHEPIRDDEISVAQALADAATIALLQADPHEDAVVVTRRLHMVVEERNTIEQAKGVLSQRFSIDAEEAFVQLRRAGERTGTRLVDVAMSVVTRDNSYDAARLLANPID</sequence>
<dbReference type="SMART" id="SM01012">
    <property type="entry name" value="ANTAR"/>
    <property type="match status" value="1"/>
</dbReference>
<accession>A0A6J6EFQ5</accession>
<keyword evidence="1" id="KW-0808">Transferase</keyword>
<evidence type="ECO:0000256" key="2">
    <source>
        <dbReference type="ARBA" id="ARBA00022777"/>
    </source>
</evidence>
<evidence type="ECO:0000313" key="8">
    <source>
        <dbReference type="EMBL" id="CAB4656479.1"/>
    </source>
</evidence>
<reference evidence="6" key="1">
    <citation type="submission" date="2020-05" db="EMBL/GenBank/DDBJ databases">
        <authorList>
            <person name="Chiriac C."/>
            <person name="Salcher M."/>
            <person name="Ghai R."/>
            <person name="Kavagutti S V."/>
        </authorList>
    </citation>
    <scope>NUCLEOTIDE SEQUENCE</scope>
</reference>
<dbReference type="InterPro" id="IPR003018">
    <property type="entry name" value="GAF"/>
</dbReference>
<dbReference type="InterPro" id="IPR036388">
    <property type="entry name" value="WH-like_DNA-bd_sf"/>
</dbReference>
<gene>
    <name evidence="6" type="ORF">UFOPK1603_01407</name>
    <name evidence="7" type="ORF">UFOPK1711_01082</name>
    <name evidence="8" type="ORF">UFOPK2143_01577</name>
</gene>
<dbReference type="InterPro" id="IPR005561">
    <property type="entry name" value="ANTAR"/>
</dbReference>
<keyword evidence="3" id="KW-0805">Transcription regulation</keyword>
<evidence type="ECO:0000256" key="4">
    <source>
        <dbReference type="ARBA" id="ARBA00023163"/>
    </source>
</evidence>
<protein>
    <submittedName>
        <fullName evidence="6">Unannotated protein</fullName>
    </submittedName>
</protein>
<dbReference type="GO" id="GO:0003723">
    <property type="term" value="F:RNA binding"/>
    <property type="evidence" value="ECO:0007669"/>
    <property type="project" value="InterPro"/>
</dbReference>
<evidence type="ECO:0000256" key="3">
    <source>
        <dbReference type="ARBA" id="ARBA00023015"/>
    </source>
</evidence>
<dbReference type="EMBL" id="CAEZVV010000145">
    <property type="protein sequence ID" value="CAB4656479.1"/>
    <property type="molecule type" value="Genomic_DNA"/>
</dbReference>
<dbReference type="SUPFAM" id="SSF52172">
    <property type="entry name" value="CheY-like"/>
    <property type="match status" value="1"/>
</dbReference>